<dbReference type="PANTHER" id="PTHR30408">
    <property type="entry name" value="TYPE-1 RESTRICTION ENZYME ECOKI SPECIFICITY PROTEIN"/>
    <property type="match status" value="1"/>
</dbReference>
<keyword evidence="6" id="KW-1185">Reference proteome</keyword>
<evidence type="ECO:0000313" key="5">
    <source>
        <dbReference type="EMBL" id="UNZ04619.1"/>
    </source>
</evidence>
<dbReference type="CDD" id="cd16961">
    <property type="entry name" value="RMtype1_S_TRD-CR_like"/>
    <property type="match status" value="1"/>
</dbReference>
<dbReference type="InterPro" id="IPR044946">
    <property type="entry name" value="Restrct_endonuc_typeI_TRD_sf"/>
</dbReference>
<dbReference type="SUPFAM" id="SSF116734">
    <property type="entry name" value="DNA methylase specificity domain"/>
    <property type="match status" value="2"/>
</dbReference>
<dbReference type="PANTHER" id="PTHR30408:SF12">
    <property type="entry name" value="TYPE I RESTRICTION ENZYME MJAVIII SPECIFICITY SUBUNIT"/>
    <property type="match status" value="1"/>
</dbReference>
<evidence type="ECO:0000256" key="3">
    <source>
        <dbReference type="ARBA" id="ARBA00023125"/>
    </source>
</evidence>
<sequence length="400" mass="44764">MSADLPLGWSERKLTDVVALPTGQVDPQVLPYREQPLLAPDHIESTTGRIIELKTADSQRASSGKYVVRPGDVVLSKIRPSLRKVAIAQFAGTCSADMYPLRPKVGLLPEVLHAVLLGERFSLFAESVSGRTGIPKLNRDDLASYVFRLPSEPEQRRIAEILDAITESERAVEAAIYKLRALRRGILLDGMAAITASETPDGWERLPLKEVVPSVDYGISVALNDDSRGVATLRMNNLRDGRPYLNELRYCPQKVHPKHLLRMDDVLFNRTNSIDHVGRSGIWRGELEEATFASYLVRLNPDVERVIPQFLVEWLLHPVIRQRVRAIATVAVQQVNVNPTRLRELYIDLPTDLGEQKKLVASLEVCDRRIATEKESLGKLRVVKRGLADALLNGKRLVCE</sequence>
<gene>
    <name evidence="5" type="ORF">SRIMR7_20880</name>
</gene>
<dbReference type="RefSeq" id="WP_003985634.1">
    <property type="nucleotide sequence ID" value="NZ_CP043497.1"/>
</dbReference>
<accession>A0ABY3Z3D4</accession>
<dbReference type="EMBL" id="CP094298">
    <property type="protein sequence ID" value="UNZ04619.1"/>
    <property type="molecule type" value="Genomic_DNA"/>
</dbReference>
<dbReference type="InterPro" id="IPR052021">
    <property type="entry name" value="Type-I_RS_S_subunit"/>
</dbReference>
<comment type="similarity">
    <text evidence="1">Belongs to the type-I restriction system S methylase family.</text>
</comment>
<keyword evidence="2" id="KW-0680">Restriction system</keyword>
<dbReference type="GeneID" id="66856279"/>
<evidence type="ECO:0000259" key="4">
    <source>
        <dbReference type="Pfam" id="PF01420"/>
    </source>
</evidence>
<proteinExistence type="inferred from homology"/>
<dbReference type="Proteomes" id="UP000829494">
    <property type="component" value="Chromosome"/>
</dbReference>
<name>A0ABY3Z3D4_STRRM</name>
<keyword evidence="3" id="KW-0238">DNA-binding</keyword>
<evidence type="ECO:0000256" key="2">
    <source>
        <dbReference type="ARBA" id="ARBA00022747"/>
    </source>
</evidence>
<feature type="domain" description="Type I restriction modification DNA specificity" evidence="4">
    <location>
        <begin position="7"/>
        <end position="167"/>
    </location>
</feature>
<evidence type="ECO:0000256" key="1">
    <source>
        <dbReference type="ARBA" id="ARBA00010923"/>
    </source>
</evidence>
<dbReference type="Pfam" id="PF01420">
    <property type="entry name" value="Methylase_S"/>
    <property type="match status" value="1"/>
</dbReference>
<reference evidence="5 6" key="1">
    <citation type="submission" date="2022-03" db="EMBL/GenBank/DDBJ databases">
        <title>Complete genome of Streptomyces rimosus ssp. rimosus R7 (=ATCC 10970).</title>
        <authorList>
            <person name="Beganovic S."/>
            <person name="Ruckert C."/>
            <person name="Busche T."/>
            <person name="Kalinowski J."/>
            <person name="Wittmann C."/>
        </authorList>
    </citation>
    <scope>NUCLEOTIDE SEQUENCE [LARGE SCALE GENOMIC DNA]</scope>
    <source>
        <strain evidence="5 6">R7</strain>
    </source>
</reference>
<dbReference type="CDD" id="cd17524">
    <property type="entry name" value="RMtype1_S_EcoUTORF5051P-TRD2-CR2_like"/>
    <property type="match status" value="1"/>
</dbReference>
<dbReference type="InterPro" id="IPR000055">
    <property type="entry name" value="Restrct_endonuc_typeI_TRD"/>
</dbReference>
<protein>
    <submittedName>
        <fullName evidence="5">EcoKI restriction-modification system protein HsdS</fullName>
    </submittedName>
</protein>
<organism evidence="5 6">
    <name type="scientific">Streptomyces rimosus subsp. rimosus</name>
    <dbReference type="NCBI Taxonomy" id="132474"/>
    <lineage>
        <taxon>Bacteria</taxon>
        <taxon>Bacillati</taxon>
        <taxon>Actinomycetota</taxon>
        <taxon>Actinomycetes</taxon>
        <taxon>Kitasatosporales</taxon>
        <taxon>Streptomycetaceae</taxon>
        <taxon>Streptomyces</taxon>
    </lineage>
</organism>
<dbReference type="Gene3D" id="3.90.220.20">
    <property type="entry name" value="DNA methylase specificity domains"/>
    <property type="match status" value="2"/>
</dbReference>
<evidence type="ECO:0000313" key="6">
    <source>
        <dbReference type="Proteomes" id="UP000829494"/>
    </source>
</evidence>